<dbReference type="Proteomes" id="UP001234989">
    <property type="component" value="Chromosome 9"/>
</dbReference>
<gene>
    <name evidence="2" type="ORF">MTR67_038963</name>
</gene>
<proteinExistence type="predicted"/>
<reference evidence="2" key="1">
    <citation type="submission" date="2023-08" db="EMBL/GenBank/DDBJ databases">
        <title>A de novo genome assembly of Solanum verrucosum Schlechtendal, a Mexican diploid species geographically isolated from the other diploid A-genome species in potato relatives.</title>
        <authorList>
            <person name="Hosaka K."/>
        </authorList>
    </citation>
    <scope>NUCLEOTIDE SEQUENCE</scope>
    <source>
        <tissue evidence="2">Young leaves</tissue>
    </source>
</reference>
<keyword evidence="3" id="KW-1185">Reference proteome</keyword>
<sequence length="20" mass="2161">MVMTTGHGKARGVALTSWEK</sequence>
<organism evidence="2 3">
    <name type="scientific">Solanum verrucosum</name>
    <dbReference type="NCBI Taxonomy" id="315347"/>
    <lineage>
        <taxon>Eukaryota</taxon>
        <taxon>Viridiplantae</taxon>
        <taxon>Streptophyta</taxon>
        <taxon>Embryophyta</taxon>
        <taxon>Tracheophyta</taxon>
        <taxon>Spermatophyta</taxon>
        <taxon>Magnoliopsida</taxon>
        <taxon>eudicotyledons</taxon>
        <taxon>Gunneridae</taxon>
        <taxon>Pentapetalae</taxon>
        <taxon>asterids</taxon>
        <taxon>lamiids</taxon>
        <taxon>Solanales</taxon>
        <taxon>Solanaceae</taxon>
        <taxon>Solanoideae</taxon>
        <taxon>Solaneae</taxon>
        <taxon>Solanum</taxon>
    </lineage>
</organism>
<protein>
    <submittedName>
        <fullName evidence="2">Uncharacterized protein</fullName>
    </submittedName>
</protein>
<evidence type="ECO:0000313" key="2">
    <source>
        <dbReference type="EMBL" id="WMV45578.1"/>
    </source>
</evidence>
<evidence type="ECO:0000313" key="3">
    <source>
        <dbReference type="Proteomes" id="UP001234989"/>
    </source>
</evidence>
<accession>A0AAF0UG31</accession>
<feature type="region of interest" description="Disordered" evidence="1">
    <location>
        <begin position="1"/>
        <end position="20"/>
    </location>
</feature>
<dbReference type="AlphaFoldDB" id="A0AAF0UG31"/>
<dbReference type="EMBL" id="CP133620">
    <property type="protein sequence ID" value="WMV45578.1"/>
    <property type="molecule type" value="Genomic_DNA"/>
</dbReference>
<name>A0AAF0UG31_SOLVR</name>
<evidence type="ECO:0000256" key="1">
    <source>
        <dbReference type="SAM" id="MobiDB-lite"/>
    </source>
</evidence>